<keyword evidence="9 12" id="KW-1133">Transmembrane helix</keyword>
<dbReference type="EMBL" id="LXWW01000479">
    <property type="protein sequence ID" value="OAO13011.1"/>
    <property type="molecule type" value="Genomic_DNA"/>
</dbReference>
<comment type="subcellular location">
    <subcellularLocation>
        <location evidence="1">Endoplasmic reticulum membrane</location>
        <topology evidence="1">Single-pass membrane protein</topology>
    </subcellularLocation>
</comment>
<feature type="domain" description="Glycosyl transferase family 1" evidence="13">
    <location>
        <begin position="289"/>
        <end position="412"/>
    </location>
</feature>
<feature type="transmembrane region" description="Helical" evidence="12">
    <location>
        <begin position="12"/>
        <end position="34"/>
    </location>
</feature>
<dbReference type="Pfam" id="PF15924">
    <property type="entry name" value="ALG11_N"/>
    <property type="match status" value="1"/>
</dbReference>
<accession>A0A196S9I4</accession>
<protein>
    <recommendedName>
        <fullName evidence="4 12">GDP-Man:Man(3)GlcNAc(2)-PP-Dol alpha-1,2-mannosyltransferase</fullName>
        <ecNumber evidence="3 12">2.4.1.131</ecNumber>
    </recommendedName>
</protein>
<evidence type="ECO:0000313" key="16">
    <source>
        <dbReference type="Proteomes" id="UP000078348"/>
    </source>
</evidence>
<gene>
    <name evidence="15" type="ORF">AV274_5304</name>
</gene>
<evidence type="ECO:0000259" key="14">
    <source>
        <dbReference type="Pfam" id="PF15924"/>
    </source>
</evidence>
<dbReference type="PANTHER" id="PTHR45919">
    <property type="entry name" value="GDP-MAN:MAN(3)GLCNAC(2)-PP-DOL ALPHA-1,2-MANNOSYLTRANSFERASE"/>
    <property type="match status" value="1"/>
</dbReference>
<proteinExistence type="inferred from homology"/>
<keyword evidence="7 12" id="KW-0812">Transmembrane</keyword>
<evidence type="ECO:0000256" key="8">
    <source>
        <dbReference type="ARBA" id="ARBA00022824"/>
    </source>
</evidence>
<comment type="catalytic activity">
    <reaction evidence="11 12">
        <text>an alpha-D-Man-(1-&gt;3)-[alpha-D-Man-(1-&gt;6)]-beta-D-Man-(1-&gt;4)-beta-D-GlcNAc-(1-&gt;4)-alpha-D-GlcNAc-diphospho-di-trans,poly-cis-dolichol + 2 GDP-alpha-D-mannose = an alpha-D-Man-(1-&gt;2)-alpha-D-Man-(1-&gt;2)-alpha-D-Man-(1-&gt;3)-[alpha-D-Man-(1-&gt;6)]-beta-D-Man-(1-&gt;4)-beta-D-GlcNAc-(1-&gt;4)-alpha-D-GlcNAc-diphospho-di-trans,poly-cis-dolichol + 2 GDP + 2 H(+)</text>
        <dbReference type="Rhea" id="RHEA:29523"/>
        <dbReference type="Rhea" id="RHEA-COMP:19515"/>
        <dbReference type="Rhea" id="RHEA-COMP:19516"/>
        <dbReference type="ChEBI" id="CHEBI:15378"/>
        <dbReference type="ChEBI" id="CHEBI:57527"/>
        <dbReference type="ChEBI" id="CHEBI:58189"/>
        <dbReference type="ChEBI" id="CHEBI:132511"/>
        <dbReference type="ChEBI" id="CHEBI:132515"/>
        <dbReference type="EC" id="2.4.1.131"/>
    </reaction>
    <physiologicalReaction direction="left-to-right" evidence="11 12">
        <dbReference type="Rhea" id="RHEA:29524"/>
    </physiologicalReaction>
</comment>
<evidence type="ECO:0000256" key="4">
    <source>
        <dbReference type="ARBA" id="ARBA00022018"/>
    </source>
</evidence>
<dbReference type="GO" id="GO:0006487">
    <property type="term" value="P:protein N-linked glycosylation"/>
    <property type="evidence" value="ECO:0007669"/>
    <property type="project" value="TreeGrafter"/>
</dbReference>
<evidence type="ECO:0000256" key="3">
    <source>
        <dbReference type="ARBA" id="ARBA00012645"/>
    </source>
</evidence>
<dbReference type="Gene3D" id="3.40.50.2000">
    <property type="entry name" value="Glycogen Phosphorylase B"/>
    <property type="match status" value="1"/>
</dbReference>
<dbReference type="GO" id="GO:0004377">
    <property type="term" value="F:GDP-Man:Man(3)GlcNAc(2)-PP-Dol alpha-1,2-mannosyltransferase activity"/>
    <property type="evidence" value="ECO:0007669"/>
    <property type="project" value="UniProtKB-UniRule"/>
</dbReference>
<dbReference type="InterPro" id="IPR038013">
    <property type="entry name" value="ALG11"/>
</dbReference>
<keyword evidence="8 12" id="KW-0256">Endoplasmic reticulum</keyword>
<keyword evidence="10 12" id="KW-0472">Membrane</keyword>
<organism evidence="15 16">
    <name type="scientific">Blastocystis sp. subtype 1 (strain ATCC 50177 / NandII)</name>
    <dbReference type="NCBI Taxonomy" id="478820"/>
    <lineage>
        <taxon>Eukaryota</taxon>
        <taxon>Sar</taxon>
        <taxon>Stramenopiles</taxon>
        <taxon>Bigyra</taxon>
        <taxon>Opalozoa</taxon>
        <taxon>Opalinata</taxon>
        <taxon>Blastocystidae</taxon>
        <taxon>Blastocystis</taxon>
    </lineage>
</organism>
<keyword evidence="5 12" id="KW-0328">Glycosyltransferase</keyword>
<dbReference type="GO" id="GO:0005789">
    <property type="term" value="C:endoplasmic reticulum membrane"/>
    <property type="evidence" value="ECO:0007669"/>
    <property type="project" value="UniProtKB-SubCell"/>
</dbReference>
<name>A0A196S9I4_BLAHN</name>
<dbReference type="EC" id="2.4.1.131" evidence="3 12"/>
<evidence type="ECO:0000256" key="7">
    <source>
        <dbReference type="ARBA" id="ARBA00022692"/>
    </source>
</evidence>
<dbReference type="UniPathway" id="UPA00378"/>
<comment type="similarity">
    <text evidence="12">Belongs to the glycosyltransferase group 1 family. Glycosyltransferase 4 subfamily.</text>
</comment>
<reference evidence="15 16" key="1">
    <citation type="submission" date="2016-05" db="EMBL/GenBank/DDBJ databases">
        <title>Nuclear genome of Blastocystis sp. subtype 1 NandII.</title>
        <authorList>
            <person name="Gentekaki E."/>
            <person name="Curtis B."/>
            <person name="Stairs C."/>
            <person name="Eme L."/>
            <person name="Herman E."/>
            <person name="Klimes V."/>
            <person name="Arias M.C."/>
            <person name="Elias M."/>
            <person name="Hilliou F."/>
            <person name="Klute M."/>
            <person name="Malik S.-B."/>
            <person name="Pightling A."/>
            <person name="Rachubinski R."/>
            <person name="Salas D."/>
            <person name="Schlacht A."/>
            <person name="Suga H."/>
            <person name="Archibald J."/>
            <person name="Ball S.G."/>
            <person name="Clark G."/>
            <person name="Dacks J."/>
            <person name="Van Der Giezen M."/>
            <person name="Tsaousis A."/>
            <person name="Roger A."/>
        </authorList>
    </citation>
    <scope>NUCLEOTIDE SEQUENCE [LARGE SCALE GENOMIC DNA]</scope>
    <source>
        <strain evidence="16">ATCC 50177 / NandII</strain>
    </source>
</reference>
<sequence>MSIVTERITRLVIYALDIFGLCLILFTLALFAYARYWIRGKKKTVFVNGKEAKTVGFFHPYANSCGGGEKVLWAAIESLQEIAEFQPIHCVVYTGDTESKEEILEKTREILHFDIKPSFSLEIVRLHNRDLLEAKKYPHFTMLLQSLASIRVVLDGLRQFVPDVFADTTGLAFTYPVVKMLCGCKILSYTHYPTISTDMLQRVRERRAQYNNGAFISSSTTISFMKLMYYRLFSALYGLVGRCADLVLVNGTWTYNHIVSQWRQPDRTFIVYPPCDTTEHRQLGVGTRRERVIVSVGQFRPEKDHMKQLCVLRKLLDLGERFDDVKLVLVGGCRNAEDYARVEELKKMAENLDMADHVVFEVNAPYDRLQHYLATSRVGLHTMWNEHFGISVVEYMAAGLLVLAHNTAGPKEDIVVPPYPTTDGQYVVVSEAEAKPVGFLASTVEEYVSALEFIFTHEEELAGVAERGRERTKIFSTERFIKLMKDKLVVLLA</sequence>
<dbReference type="PANTHER" id="PTHR45919:SF1">
    <property type="entry name" value="GDP-MAN:MAN(3)GLCNAC(2)-PP-DOL ALPHA-1,2-MANNOSYLTRANSFERASE"/>
    <property type="match status" value="1"/>
</dbReference>
<dbReference type="Pfam" id="PF00534">
    <property type="entry name" value="Glycos_transf_1"/>
    <property type="match status" value="1"/>
</dbReference>
<keyword evidence="16" id="KW-1185">Reference proteome</keyword>
<dbReference type="OrthoDB" id="2276068at2759"/>
<dbReference type="STRING" id="478820.A0A196S9I4"/>
<keyword evidence="6 12" id="KW-0808">Transferase</keyword>
<evidence type="ECO:0000259" key="13">
    <source>
        <dbReference type="Pfam" id="PF00534"/>
    </source>
</evidence>
<dbReference type="InterPro" id="IPR001296">
    <property type="entry name" value="Glyco_trans_1"/>
</dbReference>
<feature type="domain" description="ALG11 mannosyltransferase N-terminal" evidence="14">
    <location>
        <begin position="53"/>
        <end position="262"/>
    </location>
</feature>
<dbReference type="CDD" id="cd03806">
    <property type="entry name" value="GT4_ALG11-like"/>
    <property type="match status" value="1"/>
</dbReference>
<comment type="function">
    <text evidence="12">GDP-Man:Man(3)GlcNAc(2)-PP-Dol alpha-1,2-mannosyltransferase that operates in the biosynthetic pathway of dolichol-linked oligosaccharides, the glycan precursors employed in protein asparagine (N)-glycosylation. The assembly of dolichol-linked oligosaccharides begins on the cytosolic side of the endoplasmic reticulum membrane and finishes in its lumen. The sequential addition of sugars to dolichol pyrophosphate produces dolichol-linked oligosaccharides containing fourteen sugars, including two GlcNAcs, nine mannoses and three glucoses. Once assembled, the oligosaccharide is transferred from the lipid to nascent proteins by oligosaccharyltransferases. Catalyzes, on the cytoplasmic face of the endoplasmic reticulum, the addition of the fourth and fifth mannose residues to the dolichol-linked oligosaccharide chain, to produce Man(5)GlcNAc(2)-PP-dolichol core oligosaccharide.</text>
</comment>
<evidence type="ECO:0000256" key="9">
    <source>
        <dbReference type="ARBA" id="ARBA00022989"/>
    </source>
</evidence>
<comment type="pathway">
    <text evidence="2 12">Protein modification; protein glycosylation.</text>
</comment>
<evidence type="ECO:0000256" key="5">
    <source>
        <dbReference type="ARBA" id="ARBA00022676"/>
    </source>
</evidence>
<comment type="caution">
    <text evidence="15">The sequence shown here is derived from an EMBL/GenBank/DDBJ whole genome shotgun (WGS) entry which is preliminary data.</text>
</comment>
<evidence type="ECO:0000256" key="11">
    <source>
        <dbReference type="ARBA" id="ARBA00045065"/>
    </source>
</evidence>
<evidence type="ECO:0000256" key="1">
    <source>
        <dbReference type="ARBA" id="ARBA00004389"/>
    </source>
</evidence>
<evidence type="ECO:0000256" key="6">
    <source>
        <dbReference type="ARBA" id="ARBA00022679"/>
    </source>
</evidence>
<dbReference type="SUPFAM" id="SSF53756">
    <property type="entry name" value="UDP-Glycosyltransferase/glycogen phosphorylase"/>
    <property type="match status" value="1"/>
</dbReference>
<evidence type="ECO:0000256" key="2">
    <source>
        <dbReference type="ARBA" id="ARBA00004922"/>
    </source>
</evidence>
<evidence type="ECO:0000256" key="12">
    <source>
        <dbReference type="RuleBase" id="RU367051"/>
    </source>
</evidence>
<dbReference type="AlphaFoldDB" id="A0A196S9I4"/>
<dbReference type="Proteomes" id="UP000078348">
    <property type="component" value="Unassembled WGS sequence"/>
</dbReference>
<evidence type="ECO:0000313" key="15">
    <source>
        <dbReference type="EMBL" id="OAO13011.1"/>
    </source>
</evidence>
<evidence type="ECO:0000256" key="10">
    <source>
        <dbReference type="ARBA" id="ARBA00023136"/>
    </source>
</evidence>
<dbReference type="InterPro" id="IPR031814">
    <property type="entry name" value="ALG11_N"/>
</dbReference>